<feature type="compositionally biased region" description="Basic and acidic residues" evidence="1">
    <location>
        <begin position="40"/>
        <end position="52"/>
    </location>
</feature>
<feature type="compositionally biased region" description="Basic and acidic residues" evidence="1">
    <location>
        <begin position="497"/>
        <end position="511"/>
    </location>
</feature>
<feature type="region of interest" description="Disordered" evidence="1">
    <location>
        <begin position="345"/>
        <end position="390"/>
    </location>
</feature>
<dbReference type="Proteomes" id="UP000289152">
    <property type="component" value="Unassembled WGS sequence"/>
</dbReference>
<dbReference type="InterPro" id="IPR036779">
    <property type="entry name" value="LysM_dom_sf"/>
</dbReference>
<feature type="compositionally biased region" description="Basic and acidic residues" evidence="1">
    <location>
        <begin position="62"/>
        <end position="76"/>
    </location>
</feature>
<dbReference type="InterPro" id="IPR018392">
    <property type="entry name" value="LysM"/>
</dbReference>
<dbReference type="STRING" id="5217.A0A4Q1BC97"/>
<evidence type="ECO:0000256" key="1">
    <source>
        <dbReference type="SAM" id="MobiDB-lite"/>
    </source>
</evidence>
<dbReference type="PROSITE" id="PS51782">
    <property type="entry name" value="LYSM"/>
    <property type="match status" value="1"/>
</dbReference>
<dbReference type="PANTHER" id="PTHR20932:SF8">
    <property type="entry name" value="LD22649P"/>
    <property type="match status" value="1"/>
</dbReference>
<dbReference type="AlphaFoldDB" id="A0A4Q1BC97"/>
<dbReference type="OrthoDB" id="2107166at2759"/>
<dbReference type="PANTHER" id="PTHR20932">
    <property type="entry name" value="LYSM AND PUTATIVE PEPTIDOGLYCAN-BINDING DOMAIN-CONTAINING PROTEIN"/>
    <property type="match status" value="1"/>
</dbReference>
<dbReference type="InParanoid" id="A0A4Q1BC97"/>
<evidence type="ECO:0000259" key="2">
    <source>
        <dbReference type="PROSITE" id="PS51782"/>
    </source>
</evidence>
<feature type="compositionally biased region" description="Polar residues" evidence="1">
    <location>
        <begin position="12"/>
        <end position="23"/>
    </location>
</feature>
<dbReference type="Gene3D" id="3.10.350.10">
    <property type="entry name" value="LysM domain"/>
    <property type="match status" value="1"/>
</dbReference>
<dbReference type="EMBL" id="SDIL01000127">
    <property type="protein sequence ID" value="RXK35657.1"/>
    <property type="molecule type" value="Genomic_DNA"/>
</dbReference>
<reference evidence="3 4" key="1">
    <citation type="submission" date="2016-06" db="EMBL/GenBank/DDBJ databases">
        <title>Evolution of pathogenesis and genome organization in the Tremellales.</title>
        <authorList>
            <person name="Cuomo C."/>
            <person name="Litvintseva A."/>
            <person name="Heitman J."/>
            <person name="Chen Y."/>
            <person name="Sun S."/>
            <person name="Springer D."/>
            <person name="Dromer F."/>
            <person name="Young S."/>
            <person name="Zeng Q."/>
            <person name="Chapman S."/>
            <person name="Gujja S."/>
            <person name="Saif S."/>
            <person name="Birren B."/>
        </authorList>
    </citation>
    <scope>NUCLEOTIDE SEQUENCE [LARGE SCALE GENOMIC DNA]</scope>
    <source>
        <strain evidence="3 4">ATCC 28783</strain>
    </source>
</reference>
<dbReference type="SUPFAM" id="SSF54106">
    <property type="entry name" value="LysM domain"/>
    <property type="match status" value="1"/>
</dbReference>
<name>A0A4Q1BC97_TREME</name>
<feature type="region of interest" description="Disordered" evidence="1">
    <location>
        <begin position="439"/>
        <end position="511"/>
    </location>
</feature>
<keyword evidence="4" id="KW-1185">Reference proteome</keyword>
<sequence length="511" mass="56243">MSAGPSRPPSTRPNHLTDATQPQIGIPRSDGSLRRRQRHLSRELAREDDLEHPLSGNDEEGESRPTLKRLTSEAEKMAGSSKSESEGSIRGSFDLLRMNLEEGGDEVEVLVHRVKPTESLAGIALLYGIDKSTLRKTNKLWPSDPVHLRTHLYVPLEACRWNIASETFIRGPEEGQVTMIPKPKSDRRRNPHVNLSESRSAPIFLLDRSVSGNIPSTRGNGKGKGKVVEVEVMNGDVKMSSDIEGLNEYEEWSDSPGDQMAGPSRPSFVQSSMSLNDDDFRDAEVFQGDLEMGSRNGDVVGNCLDDSGGGRSGVEKMVDDQDEDRTPRILDVVRLPSSRLRFFPKSHSTSQDVQKQHRRAASLSTTSLGPSIHHDLHTLPRPLQPKPPRPNVVRIRPPSYSSLSLTPTFNSTSGIAQRLSSLFAVPSPTQHMPSYLPNGLGVGNGTGNGGNNPRMSFESGFSSSRRSSAASSPQHQEVVLELHPRAGRSSETLDTIRMNRDNTYDKSRKID</sequence>
<gene>
    <name evidence="3" type="ORF">M231_07087</name>
</gene>
<evidence type="ECO:0000313" key="4">
    <source>
        <dbReference type="Proteomes" id="UP000289152"/>
    </source>
</evidence>
<dbReference type="InterPro" id="IPR045030">
    <property type="entry name" value="LYSM1-4"/>
</dbReference>
<feature type="compositionally biased region" description="Low complexity" evidence="1">
    <location>
        <begin position="456"/>
        <end position="472"/>
    </location>
</feature>
<dbReference type="VEuPathDB" id="FungiDB:TREMEDRAFT_58102"/>
<evidence type="ECO:0000313" key="3">
    <source>
        <dbReference type="EMBL" id="RXK35657.1"/>
    </source>
</evidence>
<feature type="compositionally biased region" description="Gly residues" evidence="1">
    <location>
        <begin position="440"/>
        <end position="450"/>
    </location>
</feature>
<accession>A0A4Q1BC97</accession>
<feature type="domain" description="LysM" evidence="2">
    <location>
        <begin position="110"/>
        <end position="154"/>
    </location>
</feature>
<comment type="caution">
    <text evidence="3">The sequence shown here is derived from an EMBL/GenBank/DDBJ whole genome shotgun (WGS) entry which is preliminary data.</text>
</comment>
<feature type="region of interest" description="Disordered" evidence="1">
    <location>
        <begin position="250"/>
        <end position="269"/>
    </location>
</feature>
<dbReference type="Pfam" id="PF01476">
    <property type="entry name" value="LysM"/>
    <property type="match status" value="1"/>
</dbReference>
<proteinExistence type="predicted"/>
<feature type="region of interest" description="Disordered" evidence="1">
    <location>
        <begin position="1"/>
        <end position="88"/>
    </location>
</feature>
<protein>
    <recommendedName>
        <fullName evidence="2">LysM domain-containing protein</fullName>
    </recommendedName>
</protein>
<feature type="compositionally biased region" description="Pro residues" evidence="1">
    <location>
        <begin position="1"/>
        <end position="11"/>
    </location>
</feature>
<organism evidence="3 4">
    <name type="scientific">Tremella mesenterica</name>
    <name type="common">Jelly fungus</name>
    <dbReference type="NCBI Taxonomy" id="5217"/>
    <lineage>
        <taxon>Eukaryota</taxon>
        <taxon>Fungi</taxon>
        <taxon>Dikarya</taxon>
        <taxon>Basidiomycota</taxon>
        <taxon>Agaricomycotina</taxon>
        <taxon>Tremellomycetes</taxon>
        <taxon>Tremellales</taxon>
        <taxon>Tremellaceae</taxon>
        <taxon>Tremella</taxon>
    </lineage>
</organism>
<dbReference type="CDD" id="cd00118">
    <property type="entry name" value="LysM"/>
    <property type="match status" value="1"/>
</dbReference>